<reference evidence="2" key="1">
    <citation type="submission" date="2022-01" db="EMBL/GenBank/DDBJ databases">
        <title>Genome Sequence Resource for Two Populations of Ditylenchus destructor, the Migratory Endoparasitic Phytonematode.</title>
        <authorList>
            <person name="Zhang H."/>
            <person name="Lin R."/>
            <person name="Xie B."/>
        </authorList>
    </citation>
    <scope>NUCLEOTIDE SEQUENCE</scope>
    <source>
        <strain evidence="2">BazhouSP</strain>
    </source>
</reference>
<sequence length="186" mass="20019">MILLPEDKIMMVTLFAMCLLQIVAPPHKHKTSSASPPTKSSGHKAKHDTSAASNTSRGQKGNVPLAFTKDVPYKSATIMSLADPKYIRPGSASLKLSSKAESEKGASSETTSMYSDSTRASSVSGTPLQEDEKQPMQNALPRTVQTSTGRREVSYSKSTLNNQYPLPAGMSTYLSDFRSDDGNSIK</sequence>
<protein>
    <submittedName>
        <fullName evidence="2">Uncharacterized protein</fullName>
    </submittedName>
</protein>
<dbReference type="AlphaFoldDB" id="A0AAD4N106"/>
<feature type="compositionally biased region" description="Basic and acidic residues" evidence="1">
    <location>
        <begin position="177"/>
        <end position="186"/>
    </location>
</feature>
<feature type="region of interest" description="Disordered" evidence="1">
    <location>
        <begin position="91"/>
        <end position="186"/>
    </location>
</feature>
<feature type="compositionally biased region" description="Polar residues" evidence="1">
    <location>
        <begin position="155"/>
        <end position="164"/>
    </location>
</feature>
<feature type="compositionally biased region" description="Polar residues" evidence="1">
    <location>
        <begin position="50"/>
        <end position="59"/>
    </location>
</feature>
<feature type="region of interest" description="Disordered" evidence="1">
    <location>
        <begin position="27"/>
        <end position="66"/>
    </location>
</feature>
<feature type="compositionally biased region" description="Polar residues" evidence="1">
    <location>
        <begin position="113"/>
        <end position="127"/>
    </location>
</feature>
<name>A0AAD4N106_9BILA</name>
<organism evidence="2 3">
    <name type="scientific">Ditylenchus destructor</name>
    <dbReference type="NCBI Taxonomy" id="166010"/>
    <lineage>
        <taxon>Eukaryota</taxon>
        <taxon>Metazoa</taxon>
        <taxon>Ecdysozoa</taxon>
        <taxon>Nematoda</taxon>
        <taxon>Chromadorea</taxon>
        <taxon>Rhabditida</taxon>
        <taxon>Tylenchina</taxon>
        <taxon>Tylenchomorpha</taxon>
        <taxon>Sphaerularioidea</taxon>
        <taxon>Anguinidae</taxon>
        <taxon>Anguininae</taxon>
        <taxon>Ditylenchus</taxon>
    </lineage>
</organism>
<keyword evidence="3" id="KW-1185">Reference proteome</keyword>
<evidence type="ECO:0000313" key="2">
    <source>
        <dbReference type="EMBL" id="KAI1710811.1"/>
    </source>
</evidence>
<accession>A0AAD4N106</accession>
<evidence type="ECO:0000256" key="1">
    <source>
        <dbReference type="SAM" id="MobiDB-lite"/>
    </source>
</evidence>
<dbReference type="Proteomes" id="UP001201812">
    <property type="component" value="Unassembled WGS sequence"/>
</dbReference>
<gene>
    <name evidence="2" type="ORF">DdX_10510</name>
</gene>
<comment type="caution">
    <text evidence="2">The sequence shown here is derived from an EMBL/GenBank/DDBJ whole genome shotgun (WGS) entry which is preliminary data.</text>
</comment>
<dbReference type="EMBL" id="JAKKPZ010000024">
    <property type="protein sequence ID" value="KAI1710811.1"/>
    <property type="molecule type" value="Genomic_DNA"/>
</dbReference>
<evidence type="ECO:0000313" key="3">
    <source>
        <dbReference type="Proteomes" id="UP001201812"/>
    </source>
</evidence>
<proteinExistence type="predicted"/>